<dbReference type="GO" id="GO:0006261">
    <property type="term" value="P:DNA-templated DNA replication"/>
    <property type="evidence" value="ECO:0007669"/>
    <property type="project" value="UniProtKB-UniRule"/>
</dbReference>
<evidence type="ECO:0000256" key="9">
    <source>
        <dbReference type="ARBA" id="ARBA00022763"/>
    </source>
</evidence>
<feature type="binding site" evidence="15">
    <location>
        <position position="106"/>
    </location>
    <ligand>
        <name>Mg(2+)</name>
        <dbReference type="ChEBI" id="CHEBI:18420"/>
    </ligand>
</feature>
<evidence type="ECO:0000256" key="12">
    <source>
        <dbReference type="ARBA" id="ARBA00023125"/>
    </source>
</evidence>
<evidence type="ECO:0000256" key="13">
    <source>
        <dbReference type="ARBA" id="ARBA00023204"/>
    </source>
</evidence>
<keyword evidence="18" id="KW-1185">Reference proteome</keyword>
<gene>
    <name evidence="15" type="primary">dinB</name>
    <name evidence="17" type="ORF">DAI18_13900</name>
</gene>
<evidence type="ECO:0000256" key="10">
    <source>
        <dbReference type="ARBA" id="ARBA00022842"/>
    </source>
</evidence>
<evidence type="ECO:0000256" key="8">
    <source>
        <dbReference type="ARBA" id="ARBA00022723"/>
    </source>
</evidence>
<dbReference type="Gene3D" id="3.30.1490.100">
    <property type="entry name" value="DNA polymerase, Y-family, little finger domain"/>
    <property type="match status" value="1"/>
</dbReference>
<dbReference type="Pfam" id="PF11799">
    <property type="entry name" value="IMS_C"/>
    <property type="match status" value="1"/>
</dbReference>
<dbReference type="InterPro" id="IPR001126">
    <property type="entry name" value="UmuC"/>
</dbReference>
<dbReference type="Proteomes" id="UP000244173">
    <property type="component" value="Chromosome"/>
</dbReference>
<dbReference type="GO" id="GO:0042276">
    <property type="term" value="P:error-prone translesion synthesis"/>
    <property type="evidence" value="ECO:0007669"/>
    <property type="project" value="TreeGrafter"/>
</dbReference>
<dbReference type="Gene3D" id="3.40.1170.60">
    <property type="match status" value="1"/>
</dbReference>
<evidence type="ECO:0000256" key="14">
    <source>
        <dbReference type="ARBA" id="ARBA00049244"/>
    </source>
</evidence>
<dbReference type="CDD" id="cd03586">
    <property type="entry name" value="PolY_Pol_IV_kappa"/>
    <property type="match status" value="1"/>
</dbReference>
<evidence type="ECO:0000256" key="4">
    <source>
        <dbReference type="ARBA" id="ARBA00022490"/>
    </source>
</evidence>
<evidence type="ECO:0000256" key="11">
    <source>
        <dbReference type="ARBA" id="ARBA00022932"/>
    </source>
</evidence>
<dbReference type="InterPro" id="IPR017961">
    <property type="entry name" value="DNA_pol_Y-fam_little_finger"/>
</dbReference>
<organism evidence="17 18">
    <name type="scientific">Microvirgula aerodenitrificans</name>
    <dbReference type="NCBI Taxonomy" id="57480"/>
    <lineage>
        <taxon>Bacteria</taxon>
        <taxon>Pseudomonadati</taxon>
        <taxon>Pseudomonadota</taxon>
        <taxon>Betaproteobacteria</taxon>
        <taxon>Neisseriales</taxon>
        <taxon>Aquaspirillaceae</taxon>
        <taxon>Microvirgula</taxon>
    </lineage>
</organism>
<dbReference type="EC" id="2.7.7.7" evidence="15"/>
<dbReference type="GO" id="GO:0003684">
    <property type="term" value="F:damaged DNA binding"/>
    <property type="evidence" value="ECO:0007669"/>
    <property type="project" value="InterPro"/>
</dbReference>
<keyword evidence="8 15" id="KW-0479">Metal-binding</keyword>
<keyword evidence="10 15" id="KW-0460">Magnesium</keyword>
<evidence type="ECO:0000256" key="6">
    <source>
        <dbReference type="ARBA" id="ARBA00022695"/>
    </source>
</evidence>
<evidence type="ECO:0000313" key="17">
    <source>
        <dbReference type="EMBL" id="AVY95015.1"/>
    </source>
</evidence>
<dbReference type="GO" id="GO:0003887">
    <property type="term" value="F:DNA-directed DNA polymerase activity"/>
    <property type="evidence" value="ECO:0007669"/>
    <property type="project" value="UniProtKB-UniRule"/>
</dbReference>
<evidence type="ECO:0000256" key="7">
    <source>
        <dbReference type="ARBA" id="ARBA00022705"/>
    </source>
</evidence>
<evidence type="ECO:0000259" key="16">
    <source>
        <dbReference type="PROSITE" id="PS50173"/>
    </source>
</evidence>
<proteinExistence type="inferred from homology"/>
<keyword evidence="7 15" id="KW-0235">DNA replication</keyword>
<dbReference type="GO" id="GO:0006281">
    <property type="term" value="P:DNA repair"/>
    <property type="evidence" value="ECO:0007669"/>
    <property type="project" value="UniProtKB-UniRule"/>
</dbReference>
<dbReference type="InterPro" id="IPR043502">
    <property type="entry name" value="DNA/RNA_pol_sf"/>
</dbReference>
<keyword evidence="3 15" id="KW-0515">Mutator protein</keyword>
<dbReference type="GO" id="GO:0000287">
    <property type="term" value="F:magnesium ion binding"/>
    <property type="evidence" value="ECO:0007669"/>
    <property type="project" value="UniProtKB-UniRule"/>
</dbReference>
<sequence>MSAERKIIHVDCDCFYASVEMRDNPALREVPLAIGGASDQRGVIATSNYLARRFGVRSAMSTRRAMLACPDLVLLPPDFPRYREASQAIRRIFLEYTDRVEPLSLDEAYLDVSGQPHCQGSATLMAEEIRARIAREVGITASAGIAGNKLLAKIASDWNKPDGQFVVPPSAVDAFIRPLPVSKLWGVGQATAARLARLGVSDCASLQAWTPEALEQHFGKLGRSLYYQCRGIDSRPVVSERVRKSLSVEYTYAQDLPDLAACRAALPALCDDFFRRLARAADPRTPHKAIVKIRFHDFRQTSMECLCAQPDREVFSLLLDSAWARGGKPVRLLGVGVRFGDDDDAGIGITLPLWDAA</sequence>
<protein>
    <recommendedName>
        <fullName evidence="15">DNA polymerase IV</fullName>
        <shortName evidence="15">Pol IV</shortName>
        <ecNumber evidence="15">2.7.7.7</ecNumber>
    </recommendedName>
</protein>
<evidence type="ECO:0000256" key="2">
    <source>
        <dbReference type="ARBA" id="ARBA00010945"/>
    </source>
</evidence>
<dbReference type="AlphaFoldDB" id="A0A2S0PCE5"/>
<dbReference type="InterPro" id="IPR036775">
    <property type="entry name" value="DNA_pol_Y-fam_lit_finger_sf"/>
</dbReference>
<dbReference type="HAMAP" id="MF_01113">
    <property type="entry name" value="DNApol_IV"/>
    <property type="match status" value="1"/>
</dbReference>
<keyword evidence="4 15" id="KW-0963">Cytoplasm</keyword>
<dbReference type="InterPro" id="IPR053848">
    <property type="entry name" value="IMS_HHH_1"/>
</dbReference>
<dbReference type="STRING" id="1122240.GCA_000620105_01509"/>
<feature type="site" description="Substrate discrimination" evidence="15">
    <location>
        <position position="16"/>
    </location>
</feature>
<dbReference type="PANTHER" id="PTHR11076:SF33">
    <property type="entry name" value="DNA POLYMERASE KAPPA"/>
    <property type="match status" value="1"/>
</dbReference>
<evidence type="ECO:0000313" key="18">
    <source>
        <dbReference type="Proteomes" id="UP000244173"/>
    </source>
</evidence>
<evidence type="ECO:0000256" key="15">
    <source>
        <dbReference type="HAMAP-Rule" id="MF_01113"/>
    </source>
</evidence>
<dbReference type="NCBIfam" id="NF002677">
    <property type="entry name" value="PRK02406.1"/>
    <property type="match status" value="1"/>
</dbReference>
<keyword evidence="13 15" id="KW-0234">DNA repair</keyword>
<comment type="subcellular location">
    <subcellularLocation>
        <location evidence="1 15">Cytoplasm</location>
    </subcellularLocation>
</comment>
<dbReference type="InterPro" id="IPR050116">
    <property type="entry name" value="DNA_polymerase-Y"/>
</dbReference>
<dbReference type="PROSITE" id="PS50173">
    <property type="entry name" value="UMUC"/>
    <property type="match status" value="1"/>
</dbReference>
<dbReference type="InterPro" id="IPR043128">
    <property type="entry name" value="Rev_trsase/Diguanyl_cyclase"/>
</dbReference>
<dbReference type="GO" id="GO:0005829">
    <property type="term" value="C:cytosol"/>
    <property type="evidence" value="ECO:0007669"/>
    <property type="project" value="TreeGrafter"/>
</dbReference>
<dbReference type="SUPFAM" id="SSF56672">
    <property type="entry name" value="DNA/RNA polymerases"/>
    <property type="match status" value="1"/>
</dbReference>
<evidence type="ECO:0000256" key="1">
    <source>
        <dbReference type="ARBA" id="ARBA00004496"/>
    </source>
</evidence>
<reference evidence="17 18" key="1">
    <citation type="submission" date="2018-04" db="EMBL/GenBank/DDBJ databases">
        <title>Denitrifier Microvirgula.</title>
        <authorList>
            <person name="Anderson E."/>
            <person name="Jang J."/>
            <person name="Ishii S."/>
        </authorList>
    </citation>
    <scope>NUCLEOTIDE SEQUENCE [LARGE SCALE GENOMIC DNA]</scope>
    <source>
        <strain evidence="17 18">BE2.4</strain>
    </source>
</reference>
<dbReference type="SUPFAM" id="SSF100879">
    <property type="entry name" value="Lesion bypass DNA polymerase (Y-family), little finger domain"/>
    <property type="match status" value="1"/>
</dbReference>
<dbReference type="Pfam" id="PF21999">
    <property type="entry name" value="IMS_HHH_1"/>
    <property type="match status" value="1"/>
</dbReference>
<keyword evidence="6 15" id="KW-0548">Nucleotidyltransferase</keyword>
<dbReference type="KEGG" id="maer:DAI18_13900"/>
<dbReference type="RefSeq" id="WP_107889707.1">
    <property type="nucleotide sequence ID" value="NZ_CP028519.1"/>
</dbReference>
<accession>A0A2S0PCE5</accession>
<feature type="domain" description="UmuC" evidence="16">
    <location>
        <begin position="7"/>
        <end position="188"/>
    </location>
</feature>
<dbReference type="OrthoDB" id="9808813at2"/>
<feature type="binding site" evidence="15">
    <location>
        <position position="11"/>
    </location>
    <ligand>
        <name>Mg(2+)</name>
        <dbReference type="ChEBI" id="CHEBI:18420"/>
    </ligand>
</feature>
<dbReference type="GO" id="GO:0009432">
    <property type="term" value="P:SOS response"/>
    <property type="evidence" value="ECO:0007669"/>
    <property type="project" value="TreeGrafter"/>
</dbReference>
<keyword evidence="12 15" id="KW-0238">DNA-binding</keyword>
<comment type="function">
    <text evidence="15">Poorly processive, error-prone DNA polymerase involved in untargeted mutagenesis. Copies undamaged DNA at stalled replication forks, which arise in vivo from mismatched or misaligned primer ends. These misaligned primers can be extended by PolIV. Exhibits no 3'-5' exonuclease (proofreading) activity. May be involved in translesional synthesis, in conjunction with the beta clamp from PolIII.</text>
</comment>
<comment type="cofactor">
    <cofactor evidence="15">
        <name>Mg(2+)</name>
        <dbReference type="ChEBI" id="CHEBI:18420"/>
    </cofactor>
    <text evidence="15">Binds 2 magnesium ions per subunit.</text>
</comment>
<keyword evidence="9 15" id="KW-0227">DNA damage</keyword>
<dbReference type="Gene3D" id="1.10.150.20">
    <property type="entry name" value="5' to 3' exonuclease, C-terminal subdomain"/>
    <property type="match status" value="1"/>
</dbReference>
<comment type="similarity">
    <text evidence="2 15">Belongs to the DNA polymerase type-Y family.</text>
</comment>
<keyword evidence="11 15" id="KW-0239">DNA-directed DNA polymerase</keyword>
<feature type="active site" evidence="15">
    <location>
        <position position="107"/>
    </location>
</feature>
<dbReference type="InterPro" id="IPR022880">
    <property type="entry name" value="DNApol_IV"/>
</dbReference>
<dbReference type="PANTHER" id="PTHR11076">
    <property type="entry name" value="DNA REPAIR POLYMERASE UMUC / TRANSFERASE FAMILY MEMBER"/>
    <property type="match status" value="1"/>
</dbReference>
<evidence type="ECO:0000256" key="5">
    <source>
        <dbReference type="ARBA" id="ARBA00022679"/>
    </source>
</evidence>
<evidence type="ECO:0000256" key="3">
    <source>
        <dbReference type="ARBA" id="ARBA00022457"/>
    </source>
</evidence>
<keyword evidence="5 15" id="KW-0808">Transferase</keyword>
<dbReference type="Pfam" id="PF00817">
    <property type="entry name" value="IMS"/>
    <property type="match status" value="1"/>
</dbReference>
<dbReference type="Gene3D" id="3.30.70.270">
    <property type="match status" value="1"/>
</dbReference>
<comment type="catalytic activity">
    <reaction evidence="14 15">
        <text>DNA(n) + a 2'-deoxyribonucleoside 5'-triphosphate = DNA(n+1) + diphosphate</text>
        <dbReference type="Rhea" id="RHEA:22508"/>
        <dbReference type="Rhea" id="RHEA-COMP:17339"/>
        <dbReference type="Rhea" id="RHEA-COMP:17340"/>
        <dbReference type="ChEBI" id="CHEBI:33019"/>
        <dbReference type="ChEBI" id="CHEBI:61560"/>
        <dbReference type="ChEBI" id="CHEBI:173112"/>
        <dbReference type="EC" id="2.7.7.7"/>
    </reaction>
</comment>
<comment type="subunit">
    <text evidence="15">Monomer.</text>
</comment>
<dbReference type="EMBL" id="CP028519">
    <property type="protein sequence ID" value="AVY95015.1"/>
    <property type="molecule type" value="Genomic_DNA"/>
</dbReference>
<name>A0A2S0PCE5_9NEIS</name>